<feature type="transmembrane region" description="Helical" evidence="9">
    <location>
        <begin position="60"/>
        <end position="82"/>
    </location>
</feature>
<accession>A0A5R9G534</accession>
<dbReference type="PANTHER" id="PTHR34308">
    <property type="entry name" value="COBALAMIN BIOSYNTHESIS PROTEIN CBIB"/>
    <property type="match status" value="1"/>
</dbReference>
<evidence type="ECO:0000313" key="10">
    <source>
        <dbReference type="EMBL" id="TLS51472.1"/>
    </source>
</evidence>
<reference evidence="10 11" key="1">
    <citation type="submission" date="2019-05" db="EMBL/GenBank/DDBJ databases">
        <authorList>
            <person name="Narsing Rao M.P."/>
            <person name="Li W.J."/>
        </authorList>
    </citation>
    <scope>NUCLEOTIDE SEQUENCE [LARGE SCALE GENOMIC DNA]</scope>
    <source>
        <strain evidence="10 11">SYSU_K30003</strain>
    </source>
</reference>
<dbReference type="HAMAP" id="MF_00024">
    <property type="entry name" value="CobD_CbiB"/>
    <property type="match status" value="1"/>
</dbReference>
<evidence type="ECO:0000256" key="7">
    <source>
        <dbReference type="ARBA" id="ARBA00022989"/>
    </source>
</evidence>
<dbReference type="GO" id="GO:0009236">
    <property type="term" value="P:cobalamin biosynthetic process"/>
    <property type="evidence" value="ECO:0007669"/>
    <property type="project" value="UniProtKB-UniRule"/>
</dbReference>
<comment type="subcellular location">
    <subcellularLocation>
        <location evidence="1 9">Cell membrane</location>
        <topology evidence="1 9">Multi-pass membrane protein</topology>
    </subcellularLocation>
</comment>
<dbReference type="InterPro" id="IPR004485">
    <property type="entry name" value="Cobalamin_biosynth_CobD/CbiB"/>
</dbReference>
<dbReference type="Proteomes" id="UP000309676">
    <property type="component" value="Unassembled WGS sequence"/>
</dbReference>
<proteinExistence type="inferred from homology"/>
<comment type="caution">
    <text evidence="10">The sequence shown here is derived from an EMBL/GenBank/DDBJ whole genome shotgun (WGS) entry which is preliminary data.</text>
</comment>
<keyword evidence="5 9" id="KW-0169">Cobalamin biosynthesis</keyword>
<keyword evidence="8 9" id="KW-0472">Membrane</keyword>
<feature type="transmembrane region" description="Helical" evidence="9">
    <location>
        <begin position="305"/>
        <end position="328"/>
    </location>
</feature>
<protein>
    <recommendedName>
        <fullName evidence="9">Cobalamin biosynthesis protein CobD</fullName>
    </recommendedName>
</protein>
<name>A0A5R9G534_9BACL</name>
<evidence type="ECO:0000256" key="4">
    <source>
        <dbReference type="ARBA" id="ARBA00022475"/>
    </source>
</evidence>
<dbReference type="OrthoDB" id="9811967at2"/>
<dbReference type="RefSeq" id="WP_138195084.1">
    <property type="nucleotide sequence ID" value="NZ_VCIW01000009.1"/>
</dbReference>
<evidence type="ECO:0000256" key="2">
    <source>
        <dbReference type="ARBA" id="ARBA00004953"/>
    </source>
</evidence>
<comment type="function">
    <text evidence="9">Converts cobyric acid to cobinamide by the addition of aminopropanol on the F carboxylic group.</text>
</comment>
<dbReference type="GO" id="GO:0048472">
    <property type="term" value="F:threonine-phosphate decarboxylase activity"/>
    <property type="evidence" value="ECO:0007669"/>
    <property type="project" value="InterPro"/>
</dbReference>
<dbReference type="NCBIfam" id="TIGR00380">
    <property type="entry name" value="cobal_cbiB"/>
    <property type="match status" value="1"/>
</dbReference>
<comment type="caution">
    <text evidence="9">Lacks conserved residue(s) required for the propagation of feature annotation.</text>
</comment>
<evidence type="ECO:0000256" key="9">
    <source>
        <dbReference type="HAMAP-Rule" id="MF_00024"/>
    </source>
</evidence>
<dbReference type="Pfam" id="PF03186">
    <property type="entry name" value="CobD_Cbib"/>
    <property type="match status" value="1"/>
</dbReference>
<keyword evidence="6 9" id="KW-0812">Transmembrane</keyword>
<dbReference type="GO" id="GO:0015420">
    <property type="term" value="F:ABC-type vitamin B12 transporter activity"/>
    <property type="evidence" value="ECO:0007669"/>
    <property type="project" value="UniProtKB-UniRule"/>
</dbReference>
<dbReference type="EMBL" id="VCIW01000009">
    <property type="protein sequence ID" value="TLS51472.1"/>
    <property type="molecule type" value="Genomic_DNA"/>
</dbReference>
<evidence type="ECO:0000256" key="1">
    <source>
        <dbReference type="ARBA" id="ARBA00004651"/>
    </source>
</evidence>
<keyword evidence="7 9" id="KW-1133">Transmembrane helix</keyword>
<comment type="pathway">
    <text evidence="2 9">Cofactor biosynthesis; adenosylcobalamin biosynthesis.</text>
</comment>
<evidence type="ECO:0000313" key="11">
    <source>
        <dbReference type="Proteomes" id="UP000309676"/>
    </source>
</evidence>
<evidence type="ECO:0000256" key="8">
    <source>
        <dbReference type="ARBA" id="ARBA00023136"/>
    </source>
</evidence>
<dbReference type="UniPathway" id="UPA00148"/>
<feature type="transmembrane region" description="Helical" evidence="9">
    <location>
        <begin position="91"/>
        <end position="110"/>
    </location>
</feature>
<comment type="similarity">
    <text evidence="3 9">Belongs to the CobD/CbiB family.</text>
</comment>
<dbReference type="PANTHER" id="PTHR34308:SF1">
    <property type="entry name" value="COBALAMIN BIOSYNTHESIS PROTEIN CBIB"/>
    <property type="match status" value="1"/>
</dbReference>
<evidence type="ECO:0000256" key="3">
    <source>
        <dbReference type="ARBA" id="ARBA00006263"/>
    </source>
</evidence>
<keyword evidence="11" id="KW-1185">Reference proteome</keyword>
<keyword evidence="4 9" id="KW-1003">Cell membrane</keyword>
<gene>
    <name evidence="9 10" type="primary">cobD</name>
    <name evidence="10" type="ORF">FE782_15285</name>
</gene>
<evidence type="ECO:0000256" key="6">
    <source>
        <dbReference type="ARBA" id="ARBA00022692"/>
    </source>
</evidence>
<sequence length="329" mass="35503">MTGLALFTWEETLWMVAAALAVDLAVGDPSRLPHPVVAIGRWIRWMEARTYVEAPRERSFLFGVLLCVTTAAGSAAAAWLIVRCCLWIHPWLGYAANVWLVSTTIAWRGLADAGLRVYRPLVAGRLDEARMYTGYIVGRDTAALDEPELTRATVETVAENTVDAVLSPVVFALLGGAAGAMLYRAANTLDSMVGYRNARYLWYGKASARLDDVLNWIPARLSALLLAGAARLRGLPGGAALRTVRRYARLHPSPNSGYPESAVAGALGVRLGGVNMYSGVESFRAYMGEPREPLRKEHIVRTVGLLHAFGGLLLGGLLCAAVLVTWGIG</sequence>
<evidence type="ECO:0000256" key="5">
    <source>
        <dbReference type="ARBA" id="ARBA00022573"/>
    </source>
</evidence>
<dbReference type="AlphaFoldDB" id="A0A5R9G534"/>
<feature type="transmembrane region" description="Helical" evidence="9">
    <location>
        <begin position="165"/>
        <end position="186"/>
    </location>
</feature>
<dbReference type="GO" id="GO:0005886">
    <property type="term" value="C:plasma membrane"/>
    <property type="evidence" value="ECO:0007669"/>
    <property type="project" value="UniProtKB-SubCell"/>
</dbReference>
<organism evidence="10 11">
    <name type="scientific">Paenibacillus antri</name>
    <dbReference type="NCBI Taxonomy" id="2582848"/>
    <lineage>
        <taxon>Bacteria</taxon>
        <taxon>Bacillati</taxon>
        <taxon>Bacillota</taxon>
        <taxon>Bacilli</taxon>
        <taxon>Bacillales</taxon>
        <taxon>Paenibacillaceae</taxon>
        <taxon>Paenibacillus</taxon>
    </lineage>
</organism>